<evidence type="ECO:0000256" key="5">
    <source>
        <dbReference type="ARBA" id="ARBA00022989"/>
    </source>
</evidence>
<keyword evidence="4 7" id="KW-0812">Transmembrane</keyword>
<feature type="transmembrane region" description="Helical" evidence="7">
    <location>
        <begin position="389"/>
        <end position="408"/>
    </location>
</feature>
<reference evidence="8" key="1">
    <citation type="submission" date="2021-03" db="EMBL/GenBank/DDBJ databases">
        <title>Description of Psychrosphaera ytuae sp. nov. isolated from deep sea sediment of South China Sea.</title>
        <authorList>
            <person name="Zhang J."/>
            <person name="Xu X.-D."/>
        </authorList>
    </citation>
    <scope>NUCLEOTIDE SEQUENCE</scope>
    <source>
        <strain evidence="8">MTZ26</strain>
    </source>
</reference>
<dbReference type="NCBIfam" id="TIGR00797">
    <property type="entry name" value="matE"/>
    <property type="match status" value="1"/>
</dbReference>
<feature type="transmembrane region" description="Helical" evidence="7">
    <location>
        <begin position="241"/>
        <end position="266"/>
    </location>
</feature>
<organism evidence="8 9">
    <name type="scientific">Psychrosphaera ytuae</name>
    <dbReference type="NCBI Taxonomy" id="2820710"/>
    <lineage>
        <taxon>Bacteria</taxon>
        <taxon>Pseudomonadati</taxon>
        <taxon>Pseudomonadota</taxon>
        <taxon>Gammaproteobacteria</taxon>
        <taxon>Alteromonadales</taxon>
        <taxon>Pseudoalteromonadaceae</taxon>
        <taxon>Psychrosphaera</taxon>
    </lineage>
</organism>
<dbReference type="InterPro" id="IPR002528">
    <property type="entry name" value="MATE_fam"/>
</dbReference>
<keyword evidence="3" id="KW-1003">Cell membrane</keyword>
<dbReference type="PIRSF" id="PIRSF006603">
    <property type="entry name" value="DinF"/>
    <property type="match status" value="1"/>
</dbReference>
<gene>
    <name evidence="8" type="ORF">J1N51_13630</name>
</gene>
<feature type="transmembrane region" description="Helical" evidence="7">
    <location>
        <begin position="168"/>
        <end position="188"/>
    </location>
</feature>
<keyword evidence="5 7" id="KW-1133">Transmembrane helix</keyword>
<evidence type="ECO:0000256" key="7">
    <source>
        <dbReference type="SAM" id="Phobius"/>
    </source>
</evidence>
<name>A0A975DAU5_9GAMM</name>
<keyword evidence="9" id="KW-1185">Reference proteome</keyword>
<feature type="transmembrane region" description="Helical" evidence="7">
    <location>
        <begin position="286"/>
        <end position="303"/>
    </location>
</feature>
<dbReference type="RefSeq" id="WP_208831792.1">
    <property type="nucleotide sequence ID" value="NZ_CP072110.1"/>
</dbReference>
<evidence type="ECO:0000256" key="6">
    <source>
        <dbReference type="ARBA" id="ARBA00023136"/>
    </source>
</evidence>
<dbReference type="GO" id="GO:0005886">
    <property type="term" value="C:plasma membrane"/>
    <property type="evidence" value="ECO:0007669"/>
    <property type="project" value="UniProtKB-SubCell"/>
</dbReference>
<feature type="transmembrane region" description="Helical" evidence="7">
    <location>
        <begin position="138"/>
        <end position="156"/>
    </location>
</feature>
<dbReference type="InterPro" id="IPR048279">
    <property type="entry name" value="MdtK-like"/>
</dbReference>
<keyword evidence="6 7" id="KW-0472">Membrane</keyword>
<sequence length="464" mass="49643">MSSSQDLLTAPIAPTLSKMTKQVLFGMVMLMSFNLIDTFFIGLLGTEPLAAISFTFPVTFTVISLAIGLGIGTSAIIAKANGSGNVSEAKNDGQGALIMGIVLVIILASTMYLYTDEIFQALGAGDKTLPLIREYMDIWYIGSVFLMLPMIGNAILRASGDAKTPSMLMAGTGLINAVLDPILIFGFGPIPAMGIAGAAIASVTSWAVGLVVIIYVLAIKRGLIATHLIRLGELVEISRKILKIGLPAAGANMLTPIAMAILTAMIAVHGNAAVAGFGVGSRIESIASMVVLALSMTLPPFISQNYGANQWQRVSDAYKQVIKFVMIWQFAVYVLLVIVAHYIALAFSKDDPEVLNIIKLFIYTLPLGYGLQGIIILTNSSFNALHKPMQALVLSVIRLFVFYLPFAYLGSEWFGLPGLFIGCLIGNVFTAMISYQWFTRTLGSALTAEHNNDRQADASAVEPK</sequence>
<proteinExistence type="predicted"/>
<evidence type="ECO:0000256" key="1">
    <source>
        <dbReference type="ARBA" id="ARBA00004429"/>
    </source>
</evidence>
<keyword evidence="2" id="KW-0813">Transport</keyword>
<dbReference type="EMBL" id="CP072110">
    <property type="protein sequence ID" value="QTH63737.1"/>
    <property type="molecule type" value="Genomic_DNA"/>
</dbReference>
<feature type="transmembrane region" description="Helical" evidence="7">
    <location>
        <begin position="357"/>
        <end position="377"/>
    </location>
</feature>
<feature type="transmembrane region" description="Helical" evidence="7">
    <location>
        <begin position="50"/>
        <end position="76"/>
    </location>
</feature>
<evidence type="ECO:0000313" key="9">
    <source>
        <dbReference type="Proteomes" id="UP000682739"/>
    </source>
</evidence>
<protein>
    <submittedName>
        <fullName evidence="8">MATE family efflux transporter</fullName>
    </submittedName>
</protein>
<accession>A0A975DAU5</accession>
<dbReference type="AlphaFoldDB" id="A0A975DAU5"/>
<feature type="transmembrane region" description="Helical" evidence="7">
    <location>
        <begin position="194"/>
        <end position="220"/>
    </location>
</feature>
<evidence type="ECO:0000256" key="2">
    <source>
        <dbReference type="ARBA" id="ARBA00022448"/>
    </source>
</evidence>
<evidence type="ECO:0000256" key="3">
    <source>
        <dbReference type="ARBA" id="ARBA00022475"/>
    </source>
</evidence>
<feature type="transmembrane region" description="Helical" evidence="7">
    <location>
        <begin position="414"/>
        <end position="435"/>
    </location>
</feature>
<dbReference type="Proteomes" id="UP000682739">
    <property type="component" value="Chromosome"/>
</dbReference>
<evidence type="ECO:0000313" key="8">
    <source>
        <dbReference type="EMBL" id="QTH63737.1"/>
    </source>
</evidence>
<dbReference type="PANTHER" id="PTHR43549:SF3">
    <property type="entry name" value="MULTIDRUG RESISTANCE PROTEIN YPNP-RELATED"/>
    <property type="match status" value="1"/>
</dbReference>
<feature type="transmembrane region" description="Helical" evidence="7">
    <location>
        <begin position="23"/>
        <end position="44"/>
    </location>
</feature>
<dbReference type="PANTHER" id="PTHR43549">
    <property type="entry name" value="MULTIDRUG RESISTANCE PROTEIN YPNP-RELATED"/>
    <property type="match status" value="1"/>
</dbReference>
<dbReference type="KEGG" id="psym:J1N51_13630"/>
<dbReference type="Pfam" id="PF01554">
    <property type="entry name" value="MatE"/>
    <property type="match status" value="2"/>
</dbReference>
<comment type="subcellular location">
    <subcellularLocation>
        <location evidence="1">Cell inner membrane</location>
        <topology evidence="1">Multi-pass membrane protein</topology>
    </subcellularLocation>
</comment>
<feature type="transmembrane region" description="Helical" evidence="7">
    <location>
        <begin position="96"/>
        <end position="114"/>
    </location>
</feature>
<feature type="transmembrane region" description="Helical" evidence="7">
    <location>
        <begin position="324"/>
        <end position="345"/>
    </location>
</feature>
<evidence type="ECO:0000256" key="4">
    <source>
        <dbReference type="ARBA" id="ARBA00022692"/>
    </source>
</evidence>
<dbReference type="GO" id="GO:0042910">
    <property type="term" value="F:xenobiotic transmembrane transporter activity"/>
    <property type="evidence" value="ECO:0007669"/>
    <property type="project" value="InterPro"/>
</dbReference>
<dbReference type="GO" id="GO:0015297">
    <property type="term" value="F:antiporter activity"/>
    <property type="evidence" value="ECO:0007669"/>
    <property type="project" value="InterPro"/>
</dbReference>
<dbReference type="InterPro" id="IPR052031">
    <property type="entry name" value="Membrane_Transporter-Flippase"/>
</dbReference>